<dbReference type="Pfam" id="PF13462">
    <property type="entry name" value="Thioredoxin_4"/>
    <property type="match status" value="1"/>
</dbReference>
<dbReference type="InterPro" id="IPR012336">
    <property type="entry name" value="Thioredoxin-like_fold"/>
</dbReference>
<evidence type="ECO:0000313" key="4">
    <source>
        <dbReference type="Proteomes" id="UP000199031"/>
    </source>
</evidence>
<dbReference type="PROSITE" id="PS51352">
    <property type="entry name" value="THIOREDOXIN_2"/>
    <property type="match status" value="1"/>
</dbReference>
<dbReference type="PANTHER" id="PTHR13887">
    <property type="entry name" value="GLUTATHIONE S-TRANSFERASE KAPPA"/>
    <property type="match status" value="1"/>
</dbReference>
<feature type="domain" description="Thioredoxin" evidence="2">
    <location>
        <begin position="1"/>
        <end position="174"/>
    </location>
</feature>
<dbReference type="RefSeq" id="WP_090657534.1">
    <property type="nucleotide sequence ID" value="NZ_FOXQ01000004.1"/>
</dbReference>
<dbReference type="Gene3D" id="3.40.30.10">
    <property type="entry name" value="Glutaredoxin"/>
    <property type="match status" value="1"/>
</dbReference>
<dbReference type="STRING" id="1465490.SAMN05444277_104233"/>
<comment type="similarity">
    <text evidence="1">Belongs to the thioredoxin family. DsbA subfamily.</text>
</comment>
<dbReference type="InterPro" id="IPR013766">
    <property type="entry name" value="Thioredoxin_domain"/>
</dbReference>
<evidence type="ECO:0000256" key="1">
    <source>
        <dbReference type="ARBA" id="ARBA00005791"/>
    </source>
</evidence>
<dbReference type="AlphaFoldDB" id="A0A1I5V5Y4"/>
<evidence type="ECO:0000259" key="2">
    <source>
        <dbReference type="PROSITE" id="PS51352"/>
    </source>
</evidence>
<dbReference type="OrthoDB" id="117402at2"/>
<reference evidence="3 4" key="1">
    <citation type="submission" date="2016-10" db="EMBL/GenBank/DDBJ databases">
        <authorList>
            <person name="de Groot N.N."/>
        </authorList>
    </citation>
    <scope>NUCLEOTIDE SEQUENCE [LARGE SCALE GENOMIC DNA]</scope>
    <source>
        <strain evidence="3 4">DSM 28286</strain>
    </source>
</reference>
<dbReference type="PANTHER" id="PTHR13887:SF55">
    <property type="entry name" value="SLR0313 PROTEIN"/>
    <property type="match status" value="1"/>
</dbReference>
<dbReference type="SUPFAM" id="SSF52833">
    <property type="entry name" value="Thioredoxin-like"/>
    <property type="match status" value="1"/>
</dbReference>
<dbReference type="Proteomes" id="UP000199031">
    <property type="component" value="Unassembled WGS sequence"/>
</dbReference>
<dbReference type="InterPro" id="IPR036249">
    <property type="entry name" value="Thioredoxin-like_sf"/>
</dbReference>
<gene>
    <name evidence="3" type="ORF">SAMN05444277_104233</name>
</gene>
<accession>A0A1I5V5Y4</accession>
<sequence>MKQLIPVINSNDHIYGNEKALIELVEYGDYQCPYCGLAYPIVKNIQQELGADLKFVFRNFPLSKVHPFAFAAAVATEAAALQNKFWEMHDIIFENQERLNIENIIVFAENIGLDLQQFKYNIQQKEQSVKVERDFESGLRSGVNRTPSFYINGNKYEGEWRESELLQYMQGLLIAAPETAQYAMLNNQ</sequence>
<dbReference type="EMBL" id="FOXQ01000004">
    <property type="protein sequence ID" value="SFQ02944.1"/>
    <property type="molecule type" value="Genomic_DNA"/>
</dbReference>
<protein>
    <submittedName>
        <fullName evidence="3">Thioredoxin</fullName>
    </submittedName>
</protein>
<keyword evidence="4" id="KW-1185">Reference proteome</keyword>
<evidence type="ECO:0000313" key="3">
    <source>
        <dbReference type="EMBL" id="SFQ02944.1"/>
    </source>
</evidence>
<proteinExistence type="inferred from homology"/>
<organism evidence="3 4">
    <name type="scientific">Parafilimonas terrae</name>
    <dbReference type="NCBI Taxonomy" id="1465490"/>
    <lineage>
        <taxon>Bacteria</taxon>
        <taxon>Pseudomonadati</taxon>
        <taxon>Bacteroidota</taxon>
        <taxon>Chitinophagia</taxon>
        <taxon>Chitinophagales</taxon>
        <taxon>Chitinophagaceae</taxon>
        <taxon>Parafilimonas</taxon>
    </lineage>
</organism>
<name>A0A1I5V5Y4_9BACT</name>